<keyword evidence="3" id="KW-1185">Reference proteome</keyword>
<dbReference type="InterPro" id="IPR003018">
    <property type="entry name" value="GAF"/>
</dbReference>
<organism evidence="2 3">
    <name type="scientific">Marispirochaeta aestuarii</name>
    <dbReference type="NCBI Taxonomy" id="1963862"/>
    <lineage>
        <taxon>Bacteria</taxon>
        <taxon>Pseudomonadati</taxon>
        <taxon>Spirochaetota</taxon>
        <taxon>Spirochaetia</taxon>
        <taxon>Spirochaetales</taxon>
        <taxon>Spirochaetaceae</taxon>
        <taxon>Marispirochaeta</taxon>
    </lineage>
</organism>
<dbReference type="AlphaFoldDB" id="A0A1Y1S3G0"/>
<proteinExistence type="predicted"/>
<dbReference type="InterPro" id="IPR029016">
    <property type="entry name" value="GAF-like_dom_sf"/>
</dbReference>
<dbReference type="InterPro" id="IPR003607">
    <property type="entry name" value="HD/PDEase_dom"/>
</dbReference>
<dbReference type="SUPFAM" id="SSF109604">
    <property type="entry name" value="HD-domain/PDEase-like"/>
    <property type="match status" value="1"/>
</dbReference>
<comment type="caution">
    <text evidence="2">The sequence shown here is derived from an EMBL/GenBank/DDBJ whole genome shotgun (WGS) entry which is preliminary data.</text>
</comment>
<dbReference type="PANTHER" id="PTHR43155">
    <property type="entry name" value="CYCLIC DI-GMP PHOSPHODIESTERASE PA4108-RELATED"/>
    <property type="match status" value="1"/>
</dbReference>
<dbReference type="InterPro" id="IPR037522">
    <property type="entry name" value="HD_GYP_dom"/>
</dbReference>
<dbReference type="SMART" id="SM00471">
    <property type="entry name" value="HDc"/>
    <property type="match status" value="1"/>
</dbReference>
<dbReference type="Gene3D" id="1.10.3210.10">
    <property type="entry name" value="Hypothetical protein af1432"/>
    <property type="match status" value="1"/>
</dbReference>
<dbReference type="Proteomes" id="UP000192343">
    <property type="component" value="Unassembled WGS sequence"/>
</dbReference>
<dbReference type="Gene3D" id="3.30.450.40">
    <property type="match status" value="1"/>
</dbReference>
<name>A0A1Y1S3G0_9SPIO</name>
<reference evidence="2 3" key="1">
    <citation type="submission" date="2017-03" db="EMBL/GenBank/DDBJ databases">
        <title>Draft Genome sequence of Marispirochaeta sp. strain JC444.</title>
        <authorList>
            <person name="Shivani Y."/>
            <person name="Subhash Y."/>
            <person name="Sasikala C."/>
            <person name="Ramana C."/>
        </authorList>
    </citation>
    <scope>NUCLEOTIDE SEQUENCE [LARGE SCALE GENOMIC DNA]</scope>
    <source>
        <strain evidence="2 3">JC444</strain>
    </source>
</reference>
<dbReference type="Pfam" id="PF01590">
    <property type="entry name" value="GAF"/>
    <property type="match status" value="1"/>
</dbReference>
<protein>
    <submittedName>
        <fullName evidence="2">Phosphohydrolase</fullName>
    </submittedName>
</protein>
<dbReference type="EMBL" id="MWQY01000002">
    <property type="protein sequence ID" value="ORC37931.1"/>
    <property type="molecule type" value="Genomic_DNA"/>
</dbReference>
<dbReference type="RefSeq" id="WP_083048078.1">
    <property type="nucleotide sequence ID" value="NZ_CAXXQO010000003.1"/>
</dbReference>
<dbReference type="SMART" id="SM00065">
    <property type="entry name" value="GAF"/>
    <property type="match status" value="1"/>
</dbReference>
<dbReference type="SUPFAM" id="SSF55781">
    <property type="entry name" value="GAF domain-like"/>
    <property type="match status" value="1"/>
</dbReference>
<dbReference type="GO" id="GO:0016787">
    <property type="term" value="F:hydrolase activity"/>
    <property type="evidence" value="ECO:0007669"/>
    <property type="project" value="UniProtKB-KW"/>
</dbReference>
<accession>A0A1Y1S3G0</accession>
<keyword evidence="2" id="KW-0378">Hydrolase</keyword>
<sequence>MSGDYRADAEKLLDVITLDSELNKIKDVDILLERILTEARRVVQADAGSIYIKKADKLAISYAQNASLQRKLPKGNKLIYKFFEVPIDKKSISGYVAATGELLNISDVYELPEGAPYGYNKKYDQLSGYRSCSMLTIPLKTNNNDLLGVIQFINKIGCDGVICPFTREDEILVTHFAANVTVALQRAQMTRAILLRMISMAELRDPKETGPHVNRVAGFSVEIYEKWALNHGVSEDEIQRNRDNLRMAAMLHDVGKVAISDLILKKPARFNDEEYEIMKTHTLSGAKLFVDNHSELDDIAREIVLTHHENWDGSGYPGYVDIMTNKPLGRRKKVVGRKGTEIPLFGRIVAIADVYDALRSKRVYKEAWSEDDVLSEMRSMRGTKFDPELVDIFFEVLPSIQTIAEKYADKE</sequence>
<dbReference type="PANTHER" id="PTHR43155:SF2">
    <property type="entry name" value="CYCLIC DI-GMP PHOSPHODIESTERASE PA4108"/>
    <property type="match status" value="1"/>
</dbReference>
<dbReference type="OrthoDB" id="9781505at2"/>
<dbReference type="PROSITE" id="PS51832">
    <property type="entry name" value="HD_GYP"/>
    <property type="match status" value="1"/>
</dbReference>
<gene>
    <name evidence="2" type="ORF">B4O97_02735</name>
</gene>
<dbReference type="InterPro" id="IPR006674">
    <property type="entry name" value="HD_domain"/>
</dbReference>
<evidence type="ECO:0000313" key="3">
    <source>
        <dbReference type="Proteomes" id="UP000192343"/>
    </source>
</evidence>
<dbReference type="STRING" id="1963862.B4O97_02735"/>
<dbReference type="CDD" id="cd00077">
    <property type="entry name" value="HDc"/>
    <property type="match status" value="1"/>
</dbReference>
<evidence type="ECO:0000259" key="1">
    <source>
        <dbReference type="PROSITE" id="PS51832"/>
    </source>
</evidence>
<evidence type="ECO:0000313" key="2">
    <source>
        <dbReference type="EMBL" id="ORC37931.1"/>
    </source>
</evidence>
<feature type="domain" description="HD-GYP" evidence="1">
    <location>
        <begin position="187"/>
        <end position="409"/>
    </location>
</feature>
<dbReference type="Pfam" id="PF01966">
    <property type="entry name" value="HD"/>
    <property type="match status" value="1"/>
</dbReference>